<dbReference type="CDD" id="cd11393">
    <property type="entry name" value="bHLH_AtbHLH_like"/>
    <property type="match status" value="1"/>
</dbReference>
<dbReference type="AlphaFoldDB" id="A0AAP0LG53"/>
<dbReference type="FunFam" id="4.10.280.10:FF:000021">
    <property type="entry name" value="Transcription factor bHLH130 family"/>
    <property type="match status" value="1"/>
</dbReference>
<evidence type="ECO:0000256" key="2">
    <source>
        <dbReference type="ARBA" id="ARBA00023015"/>
    </source>
</evidence>
<feature type="domain" description="BHLH" evidence="7">
    <location>
        <begin position="311"/>
        <end position="361"/>
    </location>
</feature>
<evidence type="ECO:0000256" key="6">
    <source>
        <dbReference type="SAM" id="MobiDB-lite"/>
    </source>
</evidence>
<accession>A0AAP0LG53</accession>
<proteinExistence type="predicted"/>
<evidence type="ECO:0000259" key="7">
    <source>
        <dbReference type="PROSITE" id="PS50888"/>
    </source>
</evidence>
<keyword evidence="9" id="KW-1185">Reference proteome</keyword>
<dbReference type="SUPFAM" id="SSF47459">
    <property type="entry name" value="HLH, helix-loop-helix DNA-binding domain"/>
    <property type="match status" value="1"/>
</dbReference>
<comment type="caution">
    <text evidence="8">The sequence shown here is derived from an EMBL/GenBank/DDBJ whole genome shotgun (WGS) entry which is preliminary data.</text>
</comment>
<gene>
    <name evidence="8" type="ORF">Syun_001672</name>
</gene>
<organism evidence="8 9">
    <name type="scientific">Stephania yunnanensis</name>
    <dbReference type="NCBI Taxonomy" id="152371"/>
    <lineage>
        <taxon>Eukaryota</taxon>
        <taxon>Viridiplantae</taxon>
        <taxon>Streptophyta</taxon>
        <taxon>Embryophyta</taxon>
        <taxon>Tracheophyta</taxon>
        <taxon>Spermatophyta</taxon>
        <taxon>Magnoliopsida</taxon>
        <taxon>Ranunculales</taxon>
        <taxon>Menispermaceae</taxon>
        <taxon>Menispermoideae</taxon>
        <taxon>Cissampelideae</taxon>
        <taxon>Stephania</taxon>
    </lineage>
</organism>
<keyword evidence="5" id="KW-0539">Nucleus</keyword>
<name>A0AAP0LG53_9MAGN</name>
<feature type="region of interest" description="Disordered" evidence="6">
    <location>
        <begin position="164"/>
        <end position="205"/>
    </location>
</feature>
<dbReference type="PANTHER" id="PTHR16223">
    <property type="entry name" value="TRANSCRIPTION FACTOR BHLH83-RELATED"/>
    <property type="match status" value="1"/>
</dbReference>
<dbReference type="Pfam" id="PF00010">
    <property type="entry name" value="HLH"/>
    <property type="match status" value="1"/>
</dbReference>
<evidence type="ECO:0000313" key="9">
    <source>
        <dbReference type="Proteomes" id="UP001420932"/>
    </source>
</evidence>
<dbReference type="PROSITE" id="PS50888">
    <property type="entry name" value="BHLH"/>
    <property type="match status" value="1"/>
</dbReference>
<dbReference type="Gene3D" id="4.10.280.10">
    <property type="entry name" value="Helix-loop-helix DNA-binding domain"/>
    <property type="match status" value="1"/>
</dbReference>
<comment type="subcellular location">
    <subcellularLocation>
        <location evidence="1">Nucleus</location>
    </subcellularLocation>
</comment>
<keyword evidence="2" id="KW-0805">Transcription regulation</keyword>
<evidence type="ECO:0000256" key="3">
    <source>
        <dbReference type="ARBA" id="ARBA00023125"/>
    </source>
</evidence>
<dbReference type="EMBL" id="JBBNAF010000001">
    <property type="protein sequence ID" value="KAK9169532.1"/>
    <property type="molecule type" value="Genomic_DNA"/>
</dbReference>
<evidence type="ECO:0000256" key="4">
    <source>
        <dbReference type="ARBA" id="ARBA00023163"/>
    </source>
</evidence>
<evidence type="ECO:0000256" key="1">
    <source>
        <dbReference type="ARBA" id="ARBA00004123"/>
    </source>
</evidence>
<reference evidence="8 9" key="1">
    <citation type="submission" date="2024-01" db="EMBL/GenBank/DDBJ databases">
        <title>Genome assemblies of Stephania.</title>
        <authorList>
            <person name="Yang L."/>
        </authorList>
    </citation>
    <scope>NUCLEOTIDE SEQUENCE [LARGE SCALE GENOMIC DNA]</scope>
    <source>
        <strain evidence="8">YNDBR</strain>
        <tissue evidence="8">Leaf</tissue>
    </source>
</reference>
<evidence type="ECO:0000313" key="8">
    <source>
        <dbReference type="EMBL" id="KAK9169532.1"/>
    </source>
</evidence>
<dbReference type="InterPro" id="IPR036638">
    <property type="entry name" value="HLH_DNA-bd_sf"/>
</dbReference>
<protein>
    <recommendedName>
        <fullName evidence="7">BHLH domain-containing protein</fullName>
    </recommendedName>
</protein>
<feature type="compositionally biased region" description="Polar residues" evidence="6">
    <location>
        <begin position="164"/>
        <end position="183"/>
    </location>
</feature>
<dbReference type="Proteomes" id="UP001420932">
    <property type="component" value="Unassembled WGS sequence"/>
</dbReference>
<dbReference type="InterPro" id="IPR045239">
    <property type="entry name" value="bHLH95_bHLH"/>
</dbReference>
<feature type="compositionally biased region" description="Low complexity" evidence="6">
    <location>
        <begin position="185"/>
        <end position="205"/>
    </location>
</feature>
<dbReference type="GO" id="GO:0046983">
    <property type="term" value="F:protein dimerization activity"/>
    <property type="evidence" value="ECO:0007669"/>
    <property type="project" value="InterPro"/>
</dbReference>
<dbReference type="GO" id="GO:0000978">
    <property type="term" value="F:RNA polymerase II cis-regulatory region sequence-specific DNA binding"/>
    <property type="evidence" value="ECO:0007669"/>
    <property type="project" value="TreeGrafter"/>
</dbReference>
<dbReference type="InterPro" id="IPR011598">
    <property type="entry name" value="bHLH_dom"/>
</dbReference>
<evidence type="ECO:0000256" key="5">
    <source>
        <dbReference type="ARBA" id="ARBA00023242"/>
    </source>
</evidence>
<dbReference type="InterPro" id="IPR045843">
    <property type="entry name" value="IND-like"/>
</dbReference>
<keyword evidence="4" id="KW-0804">Transcription</keyword>
<feature type="region of interest" description="Disordered" evidence="6">
    <location>
        <begin position="1"/>
        <end position="24"/>
    </location>
</feature>
<dbReference type="GO" id="GO:0000981">
    <property type="term" value="F:DNA-binding transcription factor activity, RNA polymerase II-specific"/>
    <property type="evidence" value="ECO:0007669"/>
    <property type="project" value="TreeGrafter"/>
</dbReference>
<dbReference type="GO" id="GO:0005634">
    <property type="term" value="C:nucleus"/>
    <property type="evidence" value="ECO:0007669"/>
    <property type="project" value="UniProtKB-SubCell"/>
</dbReference>
<sequence>MDANLIRQHHHQQQQQQQQMSSAGLMRYRSAPSTLLANFADGGDEEEGESMFARFVNCGGDELGEVGEKSPTNTKNSQLIEQNAFCQASPMMYQTPPLQSHLVNHQASSENAYRVVGSMPIEVKMEAKIGNTGSSHLVRHSSSPAGLFARLNDENGYGLMRSTGTFGNANRSNGEAAASTSRLKSPMGFSSSGPSPSSSSGLMSQLSEIGSESIGTTNGSVNGGNRYLQSLPIGSWDDSALDNVTGFNGTRDLNNKIVSGLNSLESQNGEVGNQTPGLVHHFSLPKTSAEMAAILQFQDSVPCKIRAKRGCATHPRSIAERVRRTRISERMRKLQELVPNMDKQTNTADMLDLAVEYIKDLQKQVKTLSDGQANCTCSSKQKAY</sequence>
<dbReference type="PANTHER" id="PTHR16223:SF125">
    <property type="entry name" value="OS08G0506700 PROTEIN"/>
    <property type="match status" value="1"/>
</dbReference>
<keyword evidence="3" id="KW-0238">DNA-binding</keyword>
<dbReference type="SMART" id="SM00353">
    <property type="entry name" value="HLH"/>
    <property type="match status" value="1"/>
</dbReference>